<dbReference type="KEGG" id="dth:DICTH_1809"/>
<proteinExistence type="predicted"/>
<dbReference type="EMBL" id="CP001146">
    <property type="protein sequence ID" value="ACI19490.1"/>
    <property type="molecule type" value="Genomic_DNA"/>
</dbReference>
<name>B5YB92_DICT6</name>
<gene>
    <name evidence="1" type="ordered locus">DICTH_1809</name>
</gene>
<reference evidence="1 2" key="1">
    <citation type="journal article" date="2014" name="Genome Announc.">
        <title>Complete Genome Sequence of the Extreme Thermophile Dictyoglomus thermophilum H-6-12.</title>
        <authorList>
            <person name="Coil D.A."/>
            <person name="Badger J.H."/>
            <person name="Forberger H.C."/>
            <person name="Riggs F."/>
            <person name="Madupu R."/>
            <person name="Fedorova N."/>
            <person name="Ward N."/>
            <person name="Robb F.T."/>
            <person name="Eisen J.A."/>
        </authorList>
    </citation>
    <scope>NUCLEOTIDE SEQUENCE [LARGE SCALE GENOMIC DNA]</scope>
    <source>
        <strain evidence="2">ATCC 35947 / DSM 3960 / H-6-12</strain>
    </source>
</reference>
<sequence>MLKNYFLGKIKNLLVCFSLLFLLLGAIVLGSMEESKTIILNGRIYNLIPLSKVLSIRVVASSGMFTEVTTSCSYGTVGANIAWAKGQANFRAYIGIAGVGGTIGSFSLSVSDSVIL</sequence>
<dbReference type="PaxDb" id="309799-DICTH_1809"/>
<protein>
    <submittedName>
        <fullName evidence="1">Uncharacterized protein</fullName>
    </submittedName>
</protein>
<dbReference type="HOGENOM" id="CLU_2092931_0_0_0"/>
<organism evidence="1 2">
    <name type="scientific">Dictyoglomus thermophilum (strain ATCC 35947 / DSM 3960 / H-6-12)</name>
    <dbReference type="NCBI Taxonomy" id="309799"/>
    <lineage>
        <taxon>Bacteria</taxon>
        <taxon>Pseudomonadati</taxon>
        <taxon>Dictyoglomota</taxon>
        <taxon>Dictyoglomia</taxon>
        <taxon>Dictyoglomales</taxon>
        <taxon>Dictyoglomaceae</taxon>
        <taxon>Dictyoglomus</taxon>
    </lineage>
</organism>
<dbReference type="AlphaFoldDB" id="B5YB92"/>
<accession>B5YB92</accession>
<evidence type="ECO:0000313" key="1">
    <source>
        <dbReference type="EMBL" id="ACI19490.1"/>
    </source>
</evidence>
<dbReference type="RefSeq" id="WP_012548122.1">
    <property type="nucleotide sequence ID" value="NC_011297.1"/>
</dbReference>
<keyword evidence="2" id="KW-1185">Reference proteome</keyword>
<dbReference type="Proteomes" id="UP000001733">
    <property type="component" value="Chromosome"/>
</dbReference>
<dbReference type="STRING" id="309799.DICTH_1809"/>
<evidence type="ECO:0000313" key="2">
    <source>
        <dbReference type="Proteomes" id="UP000001733"/>
    </source>
</evidence>